<dbReference type="EMBL" id="MFJB01000037">
    <property type="protein sequence ID" value="OGG00045.1"/>
    <property type="molecule type" value="Genomic_DNA"/>
</dbReference>
<dbReference type="AlphaFoldDB" id="A0A1F5YIR3"/>
<feature type="transmembrane region" description="Helical" evidence="1">
    <location>
        <begin position="87"/>
        <end position="105"/>
    </location>
</feature>
<evidence type="ECO:0000256" key="1">
    <source>
        <dbReference type="SAM" id="Phobius"/>
    </source>
</evidence>
<evidence type="ECO:0000313" key="2">
    <source>
        <dbReference type="EMBL" id="OGG00045.1"/>
    </source>
</evidence>
<protein>
    <submittedName>
        <fullName evidence="2">Uncharacterized protein</fullName>
    </submittedName>
</protein>
<proteinExistence type="predicted"/>
<dbReference type="Proteomes" id="UP000177396">
    <property type="component" value="Unassembled WGS sequence"/>
</dbReference>
<feature type="transmembrane region" description="Helical" evidence="1">
    <location>
        <begin position="111"/>
        <end position="131"/>
    </location>
</feature>
<reference evidence="2 3" key="1">
    <citation type="journal article" date="2016" name="Nat. Commun.">
        <title>Thousands of microbial genomes shed light on interconnected biogeochemical processes in an aquifer system.</title>
        <authorList>
            <person name="Anantharaman K."/>
            <person name="Brown C.T."/>
            <person name="Hug L.A."/>
            <person name="Sharon I."/>
            <person name="Castelle C.J."/>
            <person name="Probst A.J."/>
            <person name="Thomas B.C."/>
            <person name="Singh A."/>
            <person name="Wilkins M.J."/>
            <person name="Karaoz U."/>
            <person name="Brodie E.L."/>
            <person name="Williams K.H."/>
            <person name="Hubbard S.S."/>
            <person name="Banfield J.F."/>
        </authorList>
    </citation>
    <scope>NUCLEOTIDE SEQUENCE [LARGE SCALE GENOMIC DNA]</scope>
</reference>
<keyword evidence="1" id="KW-0472">Membrane</keyword>
<comment type="caution">
    <text evidence="2">The sequence shown here is derived from an EMBL/GenBank/DDBJ whole genome shotgun (WGS) entry which is preliminary data.</text>
</comment>
<gene>
    <name evidence="2" type="ORF">A2153_00990</name>
</gene>
<keyword evidence="1" id="KW-1133">Transmembrane helix</keyword>
<keyword evidence="1" id="KW-0812">Transmembrane</keyword>
<name>A0A1F5YIR3_9BACT</name>
<feature type="transmembrane region" description="Helical" evidence="1">
    <location>
        <begin position="65"/>
        <end position="80"/>
    </location>
</feature>
<accession>A0A1F5YIR3</accession>
<evidence type="ECO:0000313" key="3">
    <source>
        <dbReference type="Proteomes" id="UP000177396"/>
    </source>
</evidence>
<organism evidence="2 3">
    <name type="scientific">Candidatus Gottesmanbacteria bacterium RBG_16_38_7b</name>
    <dbReference type="NCBI Taxonomy" id="1798372"/>
    <lineage>
        <taxon>Bacteria</taxon>
        <taxon>Candidatus Gottesmaniibacteriota</taxon>
    </lineage>
</organism>
<sequence length="143" mass="16469">MGELGFCHYSDVFQAVTGGLISDITADSGVPIFLVRSLHNKLLYMVIYSLKCYLIYFDFSQVLKFISPFLLPFIIYALLGEKGRKRVILLFLVFPIIFIFLLKNLQIGTKIYVFQGFYITIGIIGCLKIVINARRRLLNYPRN</sequence>